<evidence type="ECO:0000256" key="1">
    <source>
        <dbReference type="ARBA" id="ARBA00022737"/>
    </source>
</evidence>
<dbReference type="InterPro" id="IPR036770">
    <property type="entry name" value="Ankyrin_rpt-contain_sf"/>
</dbReference>
<dbReference type="SMART" id="SM00248">
    <property type="entry name" value="ANK"/>
    <property type="match status" value="3"/>
</dbReference>
<name>A0A423XGD9_9PEZI</name>
<proteinExistence type="predicted"/>
<dbReference type="EMBL" id="LKEB01000010">
    <property type="protein sequence ID" value="ROW15301.1"/>
    <property type="molecule type" value="Genomic_DNA"/>
</dbReference>
<dbReference type="Gene3D" id="1.25.40.20">
    <property type="entry name" value="Ankyrin repeat-containing domain"/>
    <property type="match status" value="2"/>
</dbReference>
<dbReference type="InterPro" id="IPR050745">
    <property type="entry name" value="Multifunctional_regulatory"/>
</dbReference>
<protein>
    <submittedName>
        <fullName evidence="3">Uncharacterized protein</fullName>
    </submittedName>
</protein>
<dbReference type="OrthoDB" id="823504at2759"/>
<dbReference type="STRING" id="1230097.A0A423XGD9"/>
<dbReference type="InterPro" id="IPR002110">
    <property type="entry name" value="Ankyrin_rpt"/>
</dbReference>
<evidence type="ECO:0000313" key="3">
    <source>
        <dbReference type="EMBL" id="ROW15301.1"/>
    </source>
</evidence>
<organism evidence="3 4">
    <name type="scientific">Cytospora leucostoma</name>
    <dbReference type="NCBI Taxonomy" id="1230097"/>
    <lineage>
        <taxon>Eukaryota</taxon>
        <taxon>Fungi</taxon>
        <taxon>Dikarya</taxon>
        <taxon>Ascomycota</taxon>
        <taxon>Pezizomycotina</taxon>
        <taxon>Sordariomycetes</taxon>
        <taxon>Sordariomycetidae</taxon>
        <taxon>Diaporthales</taxon>
        <taxon>Cytosporaceae</taxon>
        <taxon>Cytospora</taxon>
    </lineage>
</organism>
<comment type="caution">
    <text evidence="3">The sequence shown here is derived from an EMBL/GenBank/DDBJ whole genome shotgun (WGS) entry which is preliminary data.</text>
</comment>
<keyword evidence="2" id="KW-0040">ANK repeat</keyword>
<dbReference type="Proteomes" id="UP000285146">
    <property type="component" value="Unassembled WGS sequence"/>
</dbReference>
<reference evidence="3 4" key="1">
    <citation type="submission" date="2015-09" db="EMBL/GenBank/DDBJ databases">
        <title>Host preference determinants of Valsa canker pathogens revealed by comparative genomics.</title>
        <authorList>
            <person name="Yin Z."/>
            <person name="Huang L."/>
        </authorList>
    </citation>
    <scope>NUCLEOTIDE SEQUENCE [LARGE SCALE GENOMIC DNA]</scope>
    <source>
        <strain evidence="3 4">SXYLt</strain>
    </source>
</reference>
<sequence length="296" mass="32848">MNLTVLNMNKDADDDDPYRRRTEEELADLPEYWWHCWLIDSIKRGDHPAIQRHLARMPESLHEEDPYYWVPFIIAAQQRQVFSVACAHGALETARYLLHEQPALARDGAGSTPILCAAQSLVMCARDEQSEMIGERDGRIRFDAQAARERVHRCEAAVGLLLDRGACACDRRGDGDMVLHLAITRAGPALLQRLLDGAADAFATTTDVSYTVFGFLFESTETSKDLTLLHLAAWCLSHVPAMGFLLSRGADVRIRNKRGRSPLHEAVGGTFGGMLPIPVEESIRAQEAILAVLCGN</sequence>
<keyword evidence="1" id="KW-0677">Repeat</keyword>
<dbReference type="PANTHER" id="PTHR24189">
    <property type="entry name" value="MYOTROPHIN"/>
    <property type="match status" value="1"/>
</dbReference>
<dbReference type="SUPFAM" id="SSF48403">
    <property type="entry name" value="Ankyrin repeat"/>
    <property type="match status" value="1"/>
</dbReference>
<dbReference type="InParanoid" id="A0A423XGD9"/>
<dbReference type="PANTHER" id="PTHR24189:SF50">
    <property type="entry name" value="ANKYRIN REPEAT AND SOCS BOX PROTEIN 2"/>
    <property type="match status" value="1"/>
</dbReference>
<evidence type="ECO:0000256" key="2">
    <source>
        <dbReference type="ARBA" id="ARBA00023043"/>
    </source>
</evidence>
<gene>
    <name evidence="3" type="ORF">VPNG_03024</name>
</gene>
<evidence type="ECO:0000313" key="4">
    <source>
        <dbReference type="Proteomes" id="UP000285146"/>
    </source>
</evidence>
<accession>A0A423XGD9</accession>
<keyword evidence="4" id="KW-1185">Reference proteome</keyword>
<dbReference type="AlphaFoldDB" id="A0A423XGD9"/>
<dbReference type="Pfam" id="PF00023">
    <property type="entry name" value="Ank"/>
    <property type="match status" value="1"/>
</dbReference>